<evidence type="ECO:0008006" key="3">
    <source>
        <dbReference type="Google" id="ProtNLM"/>
    </source>
</evidence>
<evidence type="ECO:0000313" key="2">
    <source>
        <dbReference type="Proteomes" id="UP001181693"/>
    </source>
</evidence>
<keyword evidence="2" id="KW-1185">Reference proteome</keyword>
<dbReference type="EMBL" id="DYDO01000008">
    <property type="protein sequence ID" value="DBA20290.1"/>
    <property type="molecule type" value="Genomic_DNA"/>
</dbReference>
<dbReference type="AlphaFoldDB" id="A0AAV2ZY32"/>
<proteinExistence type="predicted"/>
<name>A0AAV2ZY32_PYXAD</name>
<dbReference type="Gene3D" id="2.40.50.140">
    <property type="entry name" value="Nucleic acid-binding proteins"/>
    <property type="match status" value="1"/>
</dbReference>
<protein>
    <recommendedName>
        <fullName evidence="3">RecQ-mediated genome instability protein 2</fullName>
    </recommendedName>
</protein>
<dbReference type="GO" id="GO:0006281">
    <property type="term" value="P:DNA repair"/>
    <property type="evidence" value="ECO:0007669"/>
    <property type="project" value="TreeGrafter"/>
</dbReference>
<reference evidence="1" key="1">
    <citation type="thesis" date="2020" institute="ProQuest LLC" country="789 East Eisenhower Parkway, Ann Arbor, MI, USA">
        <title>Comparative Genomics and Chromosome Evolution.</title>
        <authorList>
            <person name="Mudd A.B."/>
        </authorList>
    </citation>
    <scope>NUCLEOTIDE SEQUENCE</scope>
    <source>
        <strain evidence="1">1538</strain>
        <tissue evidence="1">Blood</tissue>
    </source>
</reference>
<dbReference type="Proteomes" id="UP001181693">
    <property type="component" value="Unassembled WGS sequence"/>
</dbReference>
<organism evidence="1 2">
    <name type="scientific">Pyxicephalus adspersus</name>
    <name type="common">African bullfrog</name>
    <dbReference type="NCBI Taxonomy" id="30357"/>
    <lineage>
        <taxon>Eukaryota</taxon>
        <taxon>Metazoa</taxon>
        <taxon>Chordata</taxon>
        <taxon>Craniata</taxon>
        <taxon>Vertebrata</taxon>
        <taxon>Euteleostomi</taxon>
        <taxon>Amphibia</taxon>
        <taxon>Batrachia</taxon>
        <taxon>Anura</taxon>
        <taxon>Neobatrachia</taxon>
        <taxon>Ranoidea</taxon>
        <taxon>Pyxicephalidae</taxon>
        <taxon>Pyxicephalinae</taxon>
        <taxon>Pyxicephalus</taxon>
    </lineage>
</organism>
<comment type="caution">
    <text evidence="1">The sequence shown here is derived from an EMBL/GenBank/DDBJ whole genome shotgun (WGS) entry which is preliminary data.</text>
</comment>
<dbReference type="PANTHER" id="PTHR33962">
    <property type="entry name" value="RECQ-MEDIATED GENOME INSTABILITY PROTEIN 2 RMI2"/>
    <property type="match status" value="1"/>
</dbReference>
<dbReference type="GO" id="GO:0033045">
    <property type="term" value="P:regulation of sister chromatid segregation"/>
    <property type="evidence" value="ECO:0007669"/>
    <property type="project" value="TreeGrafter"/>
</dbReference>
<gene>
    <name evidence="1" type="ORF">GDO54_016001</name>
</gene>
<dbReference type="InterPro" id="IPR012340">
    <property type="entry name" value="NA-bd_OB-fold"/>
</dbReference>
<dbReference type="GO" id="GO:0005829">
    <property type="term" value="C:cytosol"/>
    <property type="evidence" value="ECO:0007669"/>
    <property type="project" value="TreeGrafter"/>
</dbReference>
<evidence type="ECO:0000313" key="1">
    <source>
        <dbReference type="EMBL" id="DBA20290.1"/>
    </source>
</evidence>
<dbReference type="PANTHER" id="PTHR33962:SF1">
    <property type="entry name" value="RECQ-MEDIATED GENOME INSTABILITY PROTEIN 2"/>
    <property type="match status" value="1"/>
</dbReference>
<dbReference type="GO" id="GO:0043007">
    <property type="term" value="P:maintenance of rDNA"/>
    <property type="evidence" value="ECO:0007669"/>
    <property type="project" value="TreeGrafter"/>
</dbReference>
<dbReference type="InterPro" id="IPR032245">
    <property type="entry name" value="RMI2"/>
</dbReference>
<sequence length="157" mass="17541">MDCRKSQRSVSSAQFSSPPLKILAAHLKRCKKPAGDSASFCLAVTGGEEVAVSLVWMQGRVIEVREERDVCLRLTDNSDTFTVYGADKVPKGKPCLEQGKYVMVMGIVLSCNPEPILHAVKITNLSDNPAHKNMWNFEVDDIHKSIKYTQNLQEFKE</sequence>
<dbReference type="GO" id="GO:0016607">
    <property type="term" value="C:nuclear speck"/>
    <property type="evidence" value="ECO:0007669"/>
    <property type="project" value="TreeGrafter"/>
</dbReference>
<accession>A0AAV2ZY32</accession>
<dbReference type="Pfam" id="PF16100">
    <property type="entry name" value="RMI2"/>
    <property type="match status" value="1"/>
</dbReference>
<dbReference type="GO" id="GO:2000042">
    <property type="term" value="P:negative regulation of double-strand break repair via homologous recombination"/>
    <property type="evidence" value="ECO:0007669"/>
    <property type="project" value="TreeGrafter"/>
</dbReference>